<evidence type="ECO:0000313" key="2">
    <source>
        <dbReference type="Proteomes" id="UP000184092"/>
    </source>
</evidence>
<dbReference type="EMBL" id="FRCL01000014">
    <property type="protein sequence ID" value="SHN12543.1"/>
    <property type="molecule type" value="Genomic_DNA"/>
</dbReference>
<dbReference type="AlphaFoldDB" id="A0A1M7P8J5"/>
<sequence>MSFPTDDAVLKSVYLALREATKKWSMPVRNWGIVLNQFTLIFDKRLRL</sequence>
<keyword evidence="2" id="KW-1185">Reference proteome</keyword>
<gene>
    <name evidence="1" type="ORF">SAMN05216269_11452</name>
</gene>
<dbReference type="Proteomes" id="UP000184092">
    <property type="component" value="Unassembled WGS sequence"/>
</dbReference>
<name>A0A1M7P8J5_9FLAO</name>
<protein>
    <recommendedName>
        <fullName evidence="3">Transposase, Mutator family</fullName>
    </recommendedName>
</protein>
<accession>A0A1M7P8J5</accession>
<evidence type="ECO:0008006" key="3">
    <source>
        <dbReference type="Google" id="ProtNLM"/>
    </source>
</evidence>
<evidence type="ECO:0000313" key="1">
    <source>
        <dbReference type="EMBL" id="SHN12543.1"/>
    </source>
</evidence>
<reference evidence="2" key="1">
    <citation type="submission" date="2016-11" db="EMBL/GenBank/DDBJ databases">
        <authorList>
            <person name="Varghese N."/>
            <person name="Submissions S."/>
        </authorList>
    </citation>
    <scope>NUCLEOTIDE SEQUENCE [LARGE SCALE GENOMIC DNA]</scope>
    <source>
        <strain evidence="2">CGMCC 1.2749</strain>
    </source>
</reference>
<proteinExistence type="predicted"/>
<organism evidence="1 2">
    <name type="scientific">Flavobacterium xinjiangense</name>
    <dbReference type="NCBI Taxonomy" id="178356"/>
    <lineage>
        <taxon>Bacteria</taxon>
        <taxon>Pseudomonadati</taxon>
        <taxon>Bacteroidota</taxon>
        <taxon>Flavobacteriia</taxon>
        <taxon>Flavobacteriales</taxon>
        <taxon>Flavobacteriaceae</taxon>
        <taxon>Flavobacterium</taxon>
    </lineage>
</organism>
<dbReference type="STRING" id="178356.SAMN05216269_11452"/>